<gene>
    <name evidence="2" type="ORF">KP509_09G090000</name>
</gene>
<evidence type="ECO:0000313" key="2">
    <source>
        <dbReference type="EMBL" id="KAH7430243.1"/>
    </source>
</evidence>
<comment type="caution">
    <text evidence="2">The sequence shown here is derived from an EMBL/GenBank/DDBJ whole genome shotgun (WGS) entry which is preliminary data.</text>
</comment>
<dbReference type="PANTHER" id="PTHR38393">
    <property type="entry name" value="GLUTAMYL-TRNA (GLN) AMIDOTRANSFERASE SUBUNIT C"/>
    <property type="match status" value="1"/>
</dbReference>
<dbReference type="EMBL" id="CM035414">
    <property type="protein sequence ID" value="KAH7430243.1"/>
    <property type="molecule type" value="Genomic_DNA"/>
</dbReference>
<evidence type="ECO:0000313" key="3">
    <source>
        <dbReference type="Proteomes" id="UP000825935"/>
    </source>
</evidence>
<proteinExistence type="predicted"/>
<organism evidence="2 3">
    <name type="scientific">Ceratopteris richardii</name>
    <name type="common">Triangle waterfern</name>
    <dbReference type="NCBI Taxonomy" id="49495"/>
    <lineage>
        <taxon>Eukaryota</taxon>
        <taxon>Viridiplantae</taxon>
        <taxon>Streptophyta</taxon>
        <taxon>Embryophyta</taxon>
        <taxon>Tracheophyta</taxon>
        <taxon>Polypodiopsida</taxon>
        <taxon>Polypodiidae</taxon>
        <taxon>Polypodiales</taxon>
        <taxon>Pteridineae</taxon>
        <taxon>Pteridaceae</taxon>
        <taxon>Parkerioideae</taxon>
        <taxon>Ceratopteris</taxon>
    </lineage>
</organism>
<protein>
    <submittedName>
        <fullName evidence="2">Uncharacterized protein</fullName>
    </submittedName>
</protein>
<dbReference type="OrthoDB" id="768518at2759"/>
<reference evidence="2" key="1">
    <citation type="submission" date="2021-08" db="EMBL/GenBank/DDBJ databases">
        <title>WGS assembly of Ceratopteris richardii.</title>
        <authorList>
            <person name="Marchant D.B."/>
            <person name="Chen G."/>
            <person name="Jenkins J."/>
            <person name="Shu S."/>
            <person name="Leebens-Mack J."/>
            <person name="Grimwood J."/>
            <person name="Schmutz J."/>
            <person name="Soltis P."/>
            <person name="Soltis D."/>
            <person name="Chen Z.-H."/>
        </authorList>
    </citation>
    <scope>NUCLEOTIDE SEQUENCE</scope>
    <source>
        <strain evidence="2">Whitten #5841</strain>
        <tissue evidence="2">Leaf</tissue>
    </source>
</reference>
<keyword evidence="3" id="KW-1185">Reference proteome</keyword>
<accession>A0A8T2U8Z2</accession>
<dbReference type="AlphaFoldDB" id="A0A8T2U8Z2"/>
<sequence length="222" mass="25179">MLSAAQSLEVQERRACYEDRRTLAESLSKTSSSCSNGTMLLMRIGCGLRLCGISSCYKQSLLGTKSLCTRTQPSDNGNIKGAVDEEHDDDDDYWSNTEAYTAHSADPKKMSKDINQHVMHADDSDEDYMRPQPRKERIRKALAKLKRGPDGRFINVLEVTSDIHMLIAAYQSLKAKSRPTYLIEDSDDDDPMEGIDLQRFKKLQKRLRNGTYRFGTATKKEE</sequence>
<evidence type="ECO:0000256" key="1">
    <source>
        <dbReference type="SAM" id="MobiDB-lite"/>
    </source>
</evidence>
<name>A0A8T2U8Z2_CERRI</name>
<dbReference type="PANTHER" id="PTHR38393:SF1">
    <property type="entry name" value="GLUTAMYL-TRNA (GLN) AMIDOTRANSFERASE SUBUNIT C"/>
    <property type="match status" value="1"/>
</dbReference>
<feature type="region of interest" description="Disordered" evidence="1">
    <location>
        <begin position="73"/>
        <end position="94"/>
    </location>
</feature>
<dbReference type="Proteomes" id="UP000825935">
    <property type="component" value="Chromosome 9"/>
</dbReference>